<organism evidence="1 2">
    <name type="scientific">Polyporus arcularius HHB13444</name>
    <dbReference type="NCBI Taxonomy" id="1314778"/>
    <lineage>
        <taxon>Eukaryota</taxon>
        <taxon>Fungi</taxon>
        <taxon>Dikarya</taxon>
        <taxon>Basidiomycota</taxon>
        <taxon>Agaricomycotina</taxon>
        <taxon>Agaricomycetes</taxon>
        <taxon>Polyporales</taxon>
        <taxon>Polyporaceae</taxon>
        <taxon>Polyporus</taxon>
    </lineage>
</organism>
<gene>
    <name evidence="1" type="ORF">K466DRAFT_591251</name>
</gene>
<accession>A0A5C3NVU0</accession>
<dbReference type="InParanoid" id="A0A5C3NVU0"/>
<protein>
    <submittedName>
        <fullName evidence="1">Uncharacterized protein</fullName>
    </submittedName>
</protein>
<reference evidence="1 2" key="1">
    <citation type="journal article" date="2019" name="Nat. Ecol. Evol.">
        <title>Megaphylogeny resolves global patterns of mushroom evolution.</title>
        <authorList>
            <person name="Varga T."/>
            <person name="Krizsan K."/>
            <person name="Foldi C."/>
            <person name="Dima B."/>
            <person name="Sanchez-Garcia M."/>
            <person name="Sanchez-Ramirez S."/>
            <person name="Szollosi G.J."/>
            <person name="Szarkandi J.G."/>
            <person name="Papp V."/>
            <person name="Albert L."/>
            <person name="Andreopoulos W."/>
            <person name="Angelini C."/>
            <person name="Antonin V."/>
            <person name="Barry K.W."/>
            <person name="Bougher N.L."/>
            <person name="Buchanan P."/>
            <person name="Buyck B."/>
            <person name="Bense V."/>
            <person name="Catcheside P."/>
            <person name="Chovatia M."/>
            <person name="Cooper J."/>
            <person name="Damon W."/>
            <person name="Desjardin D."/>
            <person name="Finy P."/>
            <person name="Geml J."/>
            <person name="Haridas S."/>
            <person name="Hughes K."/>
            <person name="Justo A."/>
            <person name="Karasinski D."/>
            <person name="Kautmanova I."/>
            <person name="Kiss B."/>
            <person name="Kocsube S."/>
            <person name="Kotiranta H."/>
            <person name="LaButti K.M."/>
            <person name="Lechner B.E."/>
            <person name="Liimatainen K."/>
            <person name="Lipzen A."/>
            <person name="Lukacs Z."/>
            <person name="Mihaltcheva S."/>
            <person name="Morgado L.N."/>
            <person name="Niskanen T."/>
            <person name="Noordeloos M.E."/>
            <person name="Ohm R.A."/>
            <person name="Ortiz-Santana B."/>
            <person name="Ovrebo C."/>
            <person name="Racz N."/>
            <person name="Riley R."/>
            <person name="Savchenko A."/>
            <person name="Shiryaev A."/>
            <person name="Soop K."/>
            <person name="Spirin V."/>
            <person name="Szebenyi C."/>
            <person name="Tomsovsky M."/>
            <person name="Tulloss R.E."/>
            <person name="Uehling J."/>
            <person name="Grigoriev I.V."/>
            <person name="Vagvolgyi C."/>
            <person name="Papp T."/>
            <person name="Martin F.M."/>
            <person name="Miettinen O."/>
            <person name="Hibbett D.S."/>
            <person name="Nagy L.G."/>
        </authorList>
    </citation>
    <scope>NUCLEOTIDE SEQUENCE [LARGE SCALE GENOMIC DNA]</scope>
    <source>
        <strain evidence="1 2">HHB13444</strain>
    </source>
</reference>
<dbReference type="Proteomes" id="UP000308197">
    <property type="component" value="Unassembled WGS sequence"/>
</dbReference>
<sequence>MLSSLIPIPCTTWLHIPSTLGPPGALGIPMDDFLNVSNVTVFPAGVSQFTLDTKVEALLPDVRKLEDDLLSQTTNVWNLLSNGSGLR</sequence>
<proteinExistence type="predicted"/>
<dbReference type="AlphaFoldDB" id="A0A5C3NVU0"/>
<name>A0A5C3NVU0_9APHY</name>
<evidence type="ECO:0000313" key="2">
    <source>
        <dbReference type="Proteomes" id="UP000308197"/>
    </source>
</evidence>
<evidence type="ECO:0000313" key="1">
    <source>
        <dbReference type="EMBL" id="TFK81444.1"/>
    </source>
</evidence>
<dbReference type="EMBL" id="ML211603">
    <property type="protein sequence ID" value="TFK81444.1"/>
    <property type="molecule type" value="Genomic_DNA"/>
</dbReference>
<keyword evidence="2" id="KW-1185">Reference proteome</keyword>